<dbReference type="PANTHER" id="PTHR30158">
    <property type="entry name" value="ACRA/E-RELATED COMPONENT OF DRUG EFFLUX TRANSPORTER"/>
    <property type="match status" value="1"/>
</dbReference>
<dbReference type="InterPro" id="IPR058627">
    <property type="entry name" value="MdtA-like_C"/>
</dbReference>
<dbReference type="AlphaFoldDB" id="A0A2T3P6K4"/>
<dbReference type="Pfam" id="PF25944">
    <property type="entry name" value="Beta-barrel_RND"/>
    <property type="match status" value="1"/>
</dbReference>
<dbReference type="Pfam" id="PF25967">
    <property type="entry name" value="RND-MFP_C"/>
    <property type="match status" value="1"/>
</dbReference>
<dbReference type="SUPFAM" id="SSF111369">
    <property type="entry name" value="HlyD-like secretion proteins"/>
    <property type="match status" value="1"/>
</dbReference>
<dbReference type="InterPro" id="IPR006143">
    <property type="entry name" value="RND_pump_MFP"/>
</dbReference>
<evidence type="ECO:0000256" key="3">
    <source>
        <dbReference type="SAM" id="SignalP"/>
    </source>
</evidence>
<accession>A0A2T3P6K4</accession>
<dbReference type="RefSeq" id="WP_107302792.1">
    <property type="nucleotide sequence ID" value="NZ_AP024852.1"/>
</dbReference>
<dbReference type="Pfam" id="PF25876">
    <property type="entry name" value="HH_MFP_RND"/>
    <property type="match status" value="1"/>
</dbReference>
<reference evidence="8 9" key="1">
    <citation type="submission" date="2018-01" db="EMBL/GenBank/DDBJ databases">
        <title>Whole genome sequencing of Histamine producing bacteria.</title>
        <authorList>
            <person name="Butler K."/>
        </authorList>
    </citation>
    <scope>NUCLEOTIDE SEQUENCE [LARGE SCALE GENOMIC DNA]</scope>
    <source>
        <strain evidence="8 9">DSM 24669</strain>
    </source>
</reference>
<dbReference type="PROSITE" id="PS51257">
    <property type="entry name" value="PROKAR_LIPOPROTEIN"/>
    <property type="match status" value="1"/>
</dbReference>
<evidence type="ECO:0000313" key="9">
    <source>
        <dbReference type="Proteomes" id="UP000240481"/>
    </source>
</evidence>
<evidence type="ECO:0000313" key="8">
    <source>
        <dbReference type="EMBL" id="PSW24234.1"/>
    </source>
</evidence>
<keyword evidence="3" id="KW-0732">Signal</keyword>
<evidence type="ECO:0000256" key="2">
    <source>
        <dbReference type="ARBA" id="ARBA00009477"/>
    </source>
</evidence>
<keyword evidence="9" id="KW-1185">Reference proteome</keyword>
<dbReference type="Gene3D" id="2.40.50.100">
    <property type="match status" value="1"/>
</dbReference>
<dbReference type="Gene3D" id="2.40.30.170">
    <property type="match status" value="1"/>
</dbReference>
<dbReference type="NCBIfam" id="TIGR01730">
    <property type="entry name" value="RND_mfp"/>
    <property type="match status" value="1"/>
</dbReference>
<dbReference type="InterPro" id="IPR058624">
    <property type="entry name" value="MdtA-like_HH"/>
</dbReference>
<comment type="similarity">
    <text evidence="2">Belongs to the membrane fusion protein (MFP) (TC 8.A.1) family.</text>
</comment>
<dbReference type="EMBL" id="PYLZ01000006">
    <property type="protein sequence ID" value="PSW24234.1"/>
    <property type="molecule type" value="Genomic_DNA"/>
</dbReference>
<feature type="domain" description="Multidrug resistance protein MdtA-like barrel-sandwich hybrid" evidence="5">
    <location>
        <begin position="64"/>
        <end position="197"/>
    </location>
</feature>
<gene>
    <name evidence="8" type="ORF">C9I94_12960</name>
</gene>
<dbReference type="GO" id="GO:0030313">
    <property type="term" value="C:cell envelope"/>
    <property type="evidence" value="ECO:0007669"/>
    <property type="project" value="UniProtKB-SubCell"/>
</dbReference>
<sequence>MKWILKRSTTCTAILLSIGLLSGCEEAAKQQVAPPPPTVIVETISKQQINPSTQFSGRIEAVEDVSLQARVEGYLMARPFHEGDYVKKGTLLFELDPKPFAAEVRQKEAALKQAKAKYEVSLINYKRGKKLLPKGSISAVDFDEITTAKITAEASVSQAEAALDAARLNQGYTQILAPIDGRIGASNVSIGDLINPSTGELATLVQQEPMHVIFNASETQILDAYELRKSEQVPALNELSLSLELSNKSLYDQKGKIDFIDNRVDPTTGTVQIRASFPNPDHVLQPGQFGNIIIASSDPIEALLIPQVAVQEDQKGRFAMVVNNENIVERRDLEVHTRQGIYWIIDAGLMPNERVIIQGLQRVRVGAEVKPQVQQIKPFADQQ</sequence>
<evidence type="ECO:0000259" key="6">
    <source>
        <dbReference type="Pfam" id="PF25944"/>
    </source>
</evidence>
<organism evidence="8 9">
    <name type="scientific">Photobacterium swingsii</name>
    <dbReference type="NCBI Taxonomy" id="680026"/>
    <lineage>
        <taxon>Bacteria</taxon>
        <taxon>Pseudomonadati</taxon>
        <taxon>Pseudomonadota</taxon>
        <taxon>Gammaproteobacteria</taxon>
        <taxon>Vibrionales</taxon>
        <taxon>Vibrionaceae</taxon>
        <taxon>Photobacterium</taxon>
    </lineage>
</organism>
<dbReference type="Gene3D" id="2.40.420.20">
    <property type="match status" value="1"/>
</dbReference>
<evidence type="ECO:0000259" key="4">
    <source>
        <dbReference type="Pfam" id="PF25876"/>
    </source>
</evidence>
<dbReference type="InterPro" id="IPR058626">
    <property type="entry name" value="MdtA-like_b-barrel"/>
</dbReference>
<dbReference type="Pfam" id="PF25917">
    <property type="entry name" value="BSH_RND"/>
    <property type="match status" value="1"/>
</dbReference>
<dbReference type="GO" id="GO:0046677">
    <property type="term" value="P:response to antibiotic"/>
    <property type="evidence" value="ECO:0007669"/>
    <property type="project" value="TreeGrafter"/>
</dbReference>
<feature type="domain" description="Multidrug resistance protein MdtA-like alpha-helical hairpin" evidence="4">
    <location>
        <begin position="105"/>
        <end position="173"/>
    </location>
</feature>
<dbReference type="Proteomes" id="UP000240481">
    <property type="component" value="Unassembled WGS sequence"/>
</dbReference>
<feature type="domain" description="Multidrug resistance protein MdtA-like beta-barrel" evidence="6">
    <location>
        <begin position="209"/>
        <end position="295"/>
    </location>
</feature>
<dbReference type="InterPro" id="IPR058625">
    <property type="entry name" value="MdtA-like_BSH"/>
</dbReference>
<dbReference type="Gene3D" id="1.10.287.470">
    <property type="entry name" value="Helix hairpin bin"/>
    <property type="match status" value="1"/>
</dbReference>
<evidence type="ECO:0000259" key="7">
    <source>
        <dbReference type="Pfam" id="PF25967"/>
    </source>
</evidence>
<dbReference type="PANTHER" id="PTHR30158:SF10">
    <property type="entry name" value="CATION EFFLUX PUMP"/>
    <property type="match status" value="1"/>
</dbReference>
<dbReference type="GO" id="GO:0005886">
    <property type="term" value="C:plasma membrane"/>
    <property type="evidence" value="ECO:0007669"/>
    <property type="project" value="TreeGrafter"/>
</dbReference>
<name>A0A2T3P6K4_9GAMM</name>
<comment type="caution">
    <text evidence="8">The sequence shown here is derived from an EMBL/GenBank/DDBJ whole genome shotgun (WGS) entry which is preliminary data.</text>
</comment>
<protein>
    <submittedName>
        <fullName evidence="8">Efflux transporter periplasmic adaptor subunit</fullName>
    </submittedName>
</protein>
<feature type="chain" id="PRO_5015545066" evidence="3">
    <location>
        <begin position="28"/>
        <end position="383"/>
    </location>
</feature>
<proteinExistence type="inferred from homology"/>
<dbReference type="GO" id="GO:0022857">
    <property type="term" value="F:transmembrane transporter activity"/>
    <property type="evidence" value="ECO:0007669"/>
    <property type="project" value="InterPro"/>
</dbReference>
<evidence type="ECO:0000259" key="5">
    <source>
        <dbReference type="Pfam" id="PF25917"/>
    </source>
</evidence>
<feature type="domain" description="Multidrug resistance protein MdtA-like C-terminal permuted SH3" evidence="7">
    <location>
        <begin position="302"/>
        <end position="362"/>
    </location>
</feature>
<feature type="signal peptide" evidence="3">
    <location>
        <begin position="1"/>
        <end position="27"/>
    </location>
</feature>
<evidence type="ECO:0000256" key="1">
    <source>
        <dbReference type="ARBA" id="ARBA00004519"/>
    </source>
</evidence>
<comment type="subcellular location">
    <subcellularLocation>
        <location evidence="1">Cell inner membrane</location>
        <topology evidence="1">Lipid-anchor</topology>
    </subcellularLocation>
</comment>
<dbReference type="OrthoDB" id="9800613at2"/>